<dbReference type="EMBL" id="CP003125">
    <property type="protein sequence ID" value="AEV17831.1"/>
    <property type="molecule type" value="Genomic_DNA"/>
</dbReference>
<gene>
    <name evidence="1" type="ORF">GTCCBUS3UF5_5070</name>
</gene>
<name>A0ABM5ME55_GEOTH</name>
<organism evidence="1 2">
    <name type="scientific">Geobacillus thermoleovorans CCB_US3_UF5</name>
    <dbReference type="NCBI Taxonomy" id="1111068"/>
    <lineage>
        <taxon>Bacteria</taxon>
        <taxon>Bacillati</taxon>
        <taxon>Bacillota</taxon>
        <taxon>Bacilli</taxon>
        <taxon>Bacillales</taxon>
        <taxon>Anoxybacillaceae</taxon>
        <taxon>Geobacillus</taxon>
        <taxon>Geobacillus thermoleovorans group</taxon>
    </lineage>
</organism>
<evidence type="ECO:0000313" key="1">
    <source>
        <dbReference type="EMBL" id="AEV17831.1"/>
    </source>
</evidence>
<dbReference type="Proteomes" id="UP000005636">
    <property type="component" value="Chromosome"/>
</dbReference>
<reference evidence="1 2" key="1">
    <citation type="submission" date="2011-11" db="EMBL/GenBank/DDBJ databases">
        <title>Complete genome sequence of thermophilic Geobacillus thermoleovorans CCB_US3_UF5.</title>
        <authorList>
            <person name="Muhd Sakaff M.K.L."/>
            <person name="Abdul Rahman A.Y."/>
            <person name="Saito J.A."/>
            <person name="Hou S."/>
            <person name="Alam M."/>
        </authorList>
    </citation>
    <scope>NUCLEOTIDE SEQUENCE [LARGE SCALE GENOMIC DNA]</scope>
    <source>
        <strain evidence="1 2">CCB_US3_UF5</strain>
    </source>
</reference>
<accession>A0ABM5ME55</accession>
<evidence type="ECO:0000313" key="2">
    <source>
        <dbReference type="Proteomes" id="UP000005636"/>
    </source>
</evidence>
<protein>
    <submittedName>
        <fullName evidence="1">Uncharacterized protein</fullName>
    </submittedName>
</protein>
<sequence>MAEAKERTTNRHLYYSAEIGHLCLLGSFAVHKNFLISCIKNEKGGNE</sequence>
<keyword evidence="2" id="KW-1185">Reference proteome</keyword>
<proteinExistence type="predicted"/>